<dbReference type="NCBIfam" id="NF033532">
    <property type="entry name" value="lone7para_assoc"/>
    <property type="match status" value="1"/>
</dbReference>
<evidence type="ECO:0000313" key="3">
    <source>
        <dbReference type="Proteomes" id="UP001611494"/>
    </source>
</evidence>
<organism evidence="2 3">
    <name type="scientific">Nocardia testacea</name>
    <dbReference type="NCBI Taxonomy" id="248551"/>
    <lineage>
        <taxon>Bacteria</taxon>
        <taxon>Bacillati</taxon>
        <taxon>Actinomycetota</taxon>
        <taxon>Actinomycetes</taxon>
        <taxon>Mycobacteriales</taxon>
        <taxon>Nocardiaceae</taxon>
        <taxon>Nocardia</taxon>
    </lineage>
</organism>
<dbReference type="Proteomes" id="UP001611494">
    <property type="component" value="Unassembled WGS sequence"/>
</dbReference>
<proteinExistence type="predicted"/>
<keyword evidence="3" id="KW-1185">Reference proteome</keyword>
<accession>A0ABW7W120</accession>
<gene>
    <name evidence="2" type="ORF">ACH49Z_21920</name>
</gene>
<feature type="region of interest" description="Disordered" evidence="1">
    <location>
        <begin position="25"/>
        <end position="69"/>
    </location>
</feature>
<sequence length="186" mass="19845">MDGQDPAADVIRQDNWLMLIDPRLRDSAPDATPPSESIVGGWLLDADGAPGPFQPNPDYEPADDTTPTDPTDAVLRRLTHGDDVGGEIVSTLLDAVVEIGCDEFDEPLVGRAPDGAPCVAVATAAVHKRRVEAARWWPIQGCELPGIVPAGVDILLNPGSPDQFRLHTRALRPTATDRPGARGQNH</sequence>
<name>A0ABW7W120_9NOCA</name>
<evidence type="ECO:0000256" key="1">
    <source>
        <dbReference type="SAM" id="MobiDB-lite"/>
    </source>
</evidence>
<reference evidence="2 3" key="1">
    <citation type="submission" date="2024-10" db="EMBL/GenBank/DDBJ databases">
        <title>The Natural Products Discovery Center: Release of the First 8490 Sequenced Strains for Exploring Actinobacteria Biosynthetic Diversity.</title>
        <authorList>
            <person name="Kalkreuter E."/>
            <person name="Kautsar S.A."/>
            <person name="Yang D."/>
            <person name="Bader C.D."/>
            <person name="Teijaro C.N."/>
            <person name="Fluegel L."/>
            <person name="Davis C.M."/>
            <person name="Simpson J.R."/>
            <person name="Lauterbach L."/>
            <person name="Steele A.D."/>
            <person name="Gui C."/>
            <person name="Meng S."/>
            <person name="Li G."/>
            <person name="Viehrig K."/>
            <person name="Ye F."/>
            <person name="Su P."/>
            <person name="Kiefer A.F."/>
            <person name="Nichols A."/>
            <person name="Cepeda A.J."/>
            <person name="Yan W."/>
            <person name="Fan B."/>
            <person name="Jiang Y."/>
            <person name="Adhikari A."/>
            <person name="Zheng C.-J."/>
            <person name="Schuster L."/>
            <person name="Cowan T.M."/>
            <person name="Smanski M.J."/>
            <person name="Chevrette M.G."/>
            <person name="De Carvalho L.P.S."/>
            <person name="Shen B."/>
        </authorList>
    </citation>
    <scope>NUCLEOTIDE SEQUENCE [LARGE SCALE GENOMIC DNA]</scope>
    <source>
        <strain evidence="2 3">NPDC019377</strain>
    </source>
</reference>
<protein>
    <submittedName>
        <fullName evidence="2">Type VII secretion system-associated protein</fullName>
    </submittedName>
</protein>
<evidence type="ECO:0000313" key="2">
    <source>
        <dbReference type="EMBL" id="MFI2232511.1"/>
    </source>
</evidence>
<dbReference type="EMBL" id="JBIRYL010000007">
    <property type="protein sequence ID" value="MFI2232511.1"/>
    <property type="molecule type" value="Genomic_DNA"/>
</dbReference>
<dbReference type="RefSeq" id="WP_397064214.1">
    <property type="nucleotide sequence ID" value="NZ_JBIRYL010000007.1"/>
</dbReference>
<comment type="caution">
    <text evidence="2">The sequence shown here is derived from an EMBL/GenBank/DDBJ whole genome shotgun (WGS) entry which is preliminary data.</text>
</comment>
<dbReference type="InterPro" id="IPR047659">
    <property type="entry name" value="T7SS_assoc"/>
</dbReference>